<evidence type="ECO:0000256" key="2">
    <source>
        <dbReference type="ARBA" id="ARBA00022840"/>
    </source>
</evidence>
<dbReference type="InterPro" id="IPR002078">
    <property type="entry name" value="Sigma_54_int"/>
</dbReference>
<proteinExistence type="predicted"/>
<dbReference type="InterPro" id="IPR027417">
    <property type="entry name" value="P-loop_NTPase"/>
</dbReference>
<keyword evidence="2" id="KW-0067">ATP-binding</keyword>
<dbReference type="KEGG" id="samy:DB32_001862"/>
<dbReference type="PROSITE" id="PS50045">
    <property type="entry name" value="SIGMA54_INTERACT_4"/>
    <property type="match status" value="1"/>
</dbReference>
<organism evidence="4 5">
    <name type="scientific">Sandaracinus amylolyticus</name>
    <dbReference type="NCBI Taxonomy" id="927083"/>
    <lineage>
        <taxon>Bacteria</taxon>
        <taxon>Pseudomonadati</taxon>
        <taxon>Myxococcota</taxon>
        <taxon>Polyangia</taxon>
        <taxon>Polyangiales</taxon>
        <taxon>Sandaracinaceae</taxon>
        <taxon>Sandaracinus</taxon>
    </lineage>
</organism>
<dbReference type="STRING" id="927083.DB32_001862"/>
<evidence type="ECO:0000313" key="5">
    <source>
        <dbReference type="Proteomes" id="UP000034883"/>
    </source>
</evidence>
<dbReference type="CDD" id="cd00009">
    <property type="entry name" value="AAA"/>
    <property type="match status" value="1"/>
</dbReference>
<dbReference type="PANTHER" id="PTHR32071:SF122">
    <property type="entry name" value="SIGMA FACTOR"/>
    <property type="match status" value="1"/>
</dbReference>
<dbReference type="GO" id="GO:0005524">
    <property type="term" value="F:ATP binding"/>
    <property type="evidence" value="ECO:0007669"/>
    <property type="project" value="UniProtKB-KW"/>
</dbReference>
<evidence type="ECO:0000256" key="1">
    <source>
        <dbReference type="ARBA" id="ARBA00022741"/>
    </source>
</evidence>
<dbReference type="SMART" id="SM00382">
    <property type="entry name" value="AAA"/>
    <property type="match status" value="1"/>
</dbReference>
<keyword evidence="4" id="KW-0282">Flagellum</keyword>
<protein>
    <submittedName>
        <fullName evidence="4">Flagellar regulatory protein FleQ</fullName>
    </submittedName>
</protein>
<dbReference type="RefSeq" id="WP_053232023.1">
    <property type="nucleotide sequence ID" value="NZ_CP011125.1"/>
</dbReference>
<dbReference type="SUPFAM" id="SSF52540">
    <property type="entry name" value="P-loop containing nucleoside triphosphate hydrolases"/>
    <property type="match status" value="1"/>
</dbReference>
<evidence type="ECO:0000259" key="3">
    <source>
        <dbReference type="PROSITE" id="PS50045"/>
    </source>
</evidence>
<dbReference type="InterPro" id="IPR003593">
    <property type="entry name" value="AAA+_ATPase"/>
</dbReference>
<dbReference type="Pfam" id="PF00158">
    <property type="entry name" value="Sigma54_activat"/>
    <property type="match status" value="1"/>
</dbReference>
<dbReference type="PANTHER" id="PTHR32071">
    <property type="entry name" value="TRANSCRIPTIONAL REGULATORY PROTEIN"/>
    <property type="match status" value="1"/>
</dbReference>
<keyword evidence="5" id="KW-1185">Reference proteome</keyword>
<evidence type="ECO:0000313" key="4">
    <source>
        <dbReference type="EMBL" id="AKF04713.1"/>
    </source>
</evidence>
<dbReference type="GO" id="GO:0006355">
    <property type="term" value="P:regulation of DNA-templated transcription"/>
    <property type="evidence" value="ECO:0007669"/>
    <property type="project" value="InterPro"/>
</dbReference>
<dbReference type="Gene3D" id="1.10.8.60">
    <property type="match status" value="1"/>
</dbReference>
<keyword evidence="1" id="KW-0547">Nucleotide-binding</keyword>
<sequence>MASPIERLAPRERDFLARVAAAIAANPFGEERLEIDRAVVGADADVPRAEVLGRMLAKLDARLEGIARGRPLDLRRFTGEDRDLVEAGLLFAVFHRIADALDERIRREIAGERGTVGFARDALAELASRGIDEPQALHYLAIFWQMRRAFFFVETSLPGTSPSMWRLRQSLWNDLFTADLRLYARLLWRRMEDFSTFLAGETGTGKGTAAAAIGRSGFIPYDAKRERFASSFVDAFLAINLAEFPETLVESELFGHEKGAFTGAIAEHAGVFARAKAHGAIFLDEIGEVSQAVQVKLLHVLQERTFRPVGSRAPRRFEGRVIAATNRTIAALRRDGTFRDDLWYRLSADVIEMPTLRQRLDEDPGELDVLIAAILEQMLGEQPRDLIALVREAIARDVGEAYRWPGNVRELAQCVRRVLLTRRYVPELARSAVAEDAEDALLAASGGGGWRAEELIARYCAALHARLGTYEAVAERVGLDRRTVKRHVLAARR</sequence>
<reference evidence="4 5" key="1">
    <citation type="submission" date="2015-03" db="EMBL/GenBank/DDBJ databases">
        <title>Genome assembly of Sandaracinus amylolyticus DSM 53668.</title>
        <authorList>
            <person name="Sharma G."/>
            <person name="Subramanian S."/>
        </authorList>
    </citation>
    <scope>NUCLEOTIDE SEQUENCE [LARGE SCALE GENOMIC DNA]</scope>
    <source>
        <strain evidence="4 5">DSM 53668</strain>
    </source>
</reference>
<dbReference type="OrthoDB" id="9814761at2"/>
<gene>
    <name evidence="4" type="ORF">DB32_001862</name>
</gene>
<name>A0A0F6YHJ5_9BACT</name>
<dbReference type="Proteomes" id="UP000034883">
    <property type="component" value="Chromosome"/>
</dbReference>
<dbReference type="EMBL" id="CP011125">
    <property type="protein sequence ID" value="AKF04713.1"/>
    <property type="molecule type" value="Genomic_DNA"/>
</dbReference>
<feature type="domain" description="Sigma-54 factor interaction" evidence="3">
    <location>
        <begin position="157"/>
        <end position="420"/>
    </location>
</feature>
<dbReference type="AlphaFoldDB" id="A0A0F6YHJ5"/>
<accession>A0A0F6YHJ5</accession>
<keyword evidence="4" id="KW-0966">Cell projection</keyword>
<keyword evidence="4" id="KW-0969">Cilium</keyword>
<dbReference type="Gene3D" id="3.40.50.300">
    <property type="entry name" value="P-loop containing nucleotide triphosphate hydrolases"/>
    <property type="match status" value="1"/>
</dbReference>